<reference evidence="3" key="1">
    <citation type="submission" date="2020-03" db="EMBL/GenBank/DDBJ databases">
        <title>The deep terrestrial virosphere.</title>
        <authorList>
            <person name="Holmfeldt K."/>
            <person name="Nilsson E."/>
            <person name="Simone D."/>
            <person name="Lopez-Fernandez M."/>
            <person name="Wu X."/>
            <person name="de Brujin I."/>
            <person name="Lundin D."/>
            <person name="Andersson A."/>
            <person name="Bertilsson S."/>
            <person name="Dopson M."/>
        </authorList>
    </citation>
    <scope>NUCLEOTIDE SEQUENCE</scope>
    <source>
        <strain evidence="3">MM415B02709</strain>
    </source>
</reference>
<evidence type="ECO:0000256" key="1">
    <source>
        <dbReference type="SAM" id="Coils"/>
    </source>
</evidence>
<accession>A0A6M3L2X7</accession>
<feature type="compositionally biased region" description="Basic and acidic residues" evidence="2">
    <location>
        <begin position="8"/>
        <end position="19"/>
    </location>
</feature>
<proteinExistence type="predicted"/>
<dbReference type="AlphaFoldDB" id="A0A6M3L2X7"/>
<evidence type="ECO:0000313" key="3">
    <source>
        <dbReference type="EMBL" id="QJA88690.1"/>
    </source>
</evidence>
<name>A0A6M3L2X7_9ZZZZ</name>
<evidence type="ECO:0000256" key="2">
    <source>
        <dbReference type="SAM" id="MobiDB-lite"/>
    </source>
</evidence>
<feature type="region of interest" description="Disordered" evidence="2">
    <location>
        <begin position="1"/>
        <end position="44"/>
    </location>
</feature>
<feature type="compositionally biased region" description="Basic and acidic residues" evidence="2">
    <location>
        <begin position="27"/>
        <end position="44"/>
    </location>
</feature>
<gene>
    <name evidence="3" type="ORF">MM415B02709_0008</name>
</gene>
<feature type="region of interest" description="Disordered" evidence="2">
    <location>
        <begin position="215"/>
        <end position="255"/>
    </location>
</feature>
<sequence>MENEEMSEEQREELFREISAEEFGSEEPEKVVEKSGETPEAKAWDKVDPAVKKMYDELENKLKQAALEKSEVENRLKQAERRIGGISNELSKTAKNVEGSPTEKAIAEASKNLAKWEELKKDFPEWAEGVEAKLAATLSDLKGKDVNIRSEMDTAFDRKLERRLLSMFHPGYEQTIKSTEYQSWLKEQPKEIQTKAATSWKADDAIQILDDYAKARGSAKSPAEIENDRMKRLRGSVMPQGKKPAAVREKSDDELTVSEMRDKIFKEVYKE</sequence>
<protein>
    <submittedName>
        <fullName evidence="3">Uncharacterized protein</fullName>
    </submittedName>
</protein>
<feature type="coiled-coil region" evidence="1">
    <location>
        <begin position="55"/>
        <end position="96"/>
    </location>
</feature>
<dbReference type="EMBL" id="MT142797">
    <property type="protein sequence ID" value="QJA88690.1"/>
    <property type="molecule type" value="Genomic_DNA"/>
</dbReference>
<keyword evidence="1" id="KW-0175">Coiled coil</keyword>
<organism evidence="3">
    <name type="scientific">viral metagenome</name>
    <dbReference type="NCBI Taxonomy" id="1070528"/>
    <lineage>
        <taxon>unclassified sequences</taxon>
        <taxon>metagenomes</taxon>
        <taxon>organismal metagenomes</taxon>
    </lineage>
</organism>
<feature type="compositionally biased region" description="Basic and acidic residues" evidence="2">
    <location>
        <begin position="246"/>
        <end position="255"/>
    </location>
</feature>